<dbReference type="PANTHER" id="PTHR31739">
    <property type="entry name" value="ENT-COPALYL DIPHOSPHATE SYNTHASE, CHLOROPLASTIC"/>
    <property type="match status" value="1"/>
</dbReference>
<dbReference type="GO" id="GO:0010333">
    <property type="term" value="F:terpene synthase activity"/>
    <property type="evidence" value="ECO:0007669"/>
    <property type="project" value="InterPro"/>
</dbReference>
<dbReference type="SFLD" id="SFLDG01019">
    <property type="entry name" value="Terpene_Cyclase_Like_1_C_Termi"/>
    <property type="match status" value="1"/>
</dbReference>
<dbReference type="InterPro" id="IPR050148">
    <property type="entry name" value="Terpene_synthase-like"/>
</dbReference>
<dbReference type="SUPFAM" id="SSF48239">
    <property type="entry name" value="Terpenoid cyclases/Protein prenyltransferases"/>
    <property type="match status" value="2"/>
</dbReference>
<evidence type="ECO:0000256" key="8">
    <source>
        <dbReference type="ARBA" id="ARBA00023239"/>
    </source>
</evidence>
<dbReference type="InterPro" id="IPR036965">
    <property type="entry name" value="Terpene_synth_N_sf"/>
</dbReference>
<keyword evidence="4" id="KW-0150">Chloroplast</keyword>
<comment type="similarity">
    <text evidence="3">Belongs to the terpene synthase family.</text>
</comment>
<evidence type="ECO:0000256" key="2">
    <source>
        <dbReference type="ARBA" id="ARBA00004474"/>
    </source>
</evidence>
<dbReference type="FunFam" id="1.50.10.160:FF:000002">
    <property type="entry name" value="cis-abienol synthase, chloroplastic"/>
    <property type="match status" value="1"/>
</dbReference>
<sequence length="707" mass="81079">MSLQLSNSRFFARKESCFSRLSASLDTGVQRVKAARNASVHFEETKARIAKLVRKAEISVSTYDTAWVAMVPSPNSSQEPCFPDCLNWLLENQCHDGSWACPHHHPLLKKDILASTLACVLALKKWGVGEEQIDKGLQFIELNFASATEKCQISPMGFDIIFPAMLDYARDLFLNLRLEPTTFNDLIYQRDLELKRCYQYHSAEKEAYLAYIAEGMGKLQNWKSVMKYQRQNGSLFNSPSTTAAAFIARPNSGCLNYLHSVLNKFGSAVPTVYPLDIHSRLCTVDNLERASEFILYPDERDLGKHNLRLKHLLKQELSSGIIQSSQLGRNIDAEVNHALEYPFYAILDRIANRRNIEHYIFDNTRILKTSYCSPNFGNKDILSLSVEDFNQCQAMHREELRELERWIAENKLEELKFARNKSAYCYFSAAATFFAPELSDPRMSWAKNSVLTTVVDDFFDVGGSMEELKNLIELVEIWDADVSTEYVSQNVQIIYSALRHTICEIGDKGFKLQQRSITNHIIEIWLDLLYSMMKEAEWARENYVPTMDEYMSNAYISFALGPIVLPALYLIGPKLSEEMVRHTEYHTLFKLMSTSGRLLNDMRSCEREIKDGKLNAIPIYLINSGGEMSKEAATLEMKSMIDSKRRELLRLVLEGEKSVLPKSCKKLFWHMSTILHLFYSKDDGFTSQDLIKVVNEVIHQPIVLKEF</sequence>
<evidence type="ECO:0000256" key="5">
    <source>
        <dbReference type="ARBA" id="ARBA00022640"/>
    </source>
</evidence>
<evidence type="ECO:0000256" key="3">
    <source>
        <dbReference type="ARBA" id="ARBA00006333"/>
    </source>
</evidence>
<dbReference type="Gene3D" id="1.50.10.160">
    <property type="match status" value="1"/>
</dbReference>
<keyword evidence="7" id="KW-0460">Magnesium</keyword>
<dbReference type="Pfam" id="PF03936">
    <property type="entry name" value="Terpene_synth_C"/>
    <property type="match status" value="1"/>
</dbReference>
<dbReference type="GO" id="GO:0000287">
    <property type="term" value="F:magnesium ion binding"/>
    <property type="evidence" value="ECO:0007669"/>
    <property type="project" value="InterPro"/>
</dbReference>
<dbReference type="SUPFAM" id="SSF48576">
    <property type="entry name" value="Terpenoid synthases"/>
    <property type="match status" value="1"/>
</dbReference>
<dbReference type="GO" id="GO:0009686">
    <property type="term" value="P:gibberellin biosynthetic process"/>
    <property type="evidence" value="ECO:0007669"/>
    <property type="project" value="TreeGrafter"/>
</dbReference>
<dbReference type="Gene3D" id="1.50.10.130">
    <property type="entry name" value="Terpene synthase, N-terminal domain"/>
    <property type="match status" value="1"/>
</dbReference>
<organism evidence="10">
    <name type="scientific">Scutellaria barbata</name>
    <dbReference type="NCBI Taxonomy" id="396367"/>
    <lineage>
        <taxon>Eukaryota</taxon>
        <taxon>Viridiplantae</taxon>
        <taxon>Streptophyta</taxon>
        <taxon>Embryophyta</taxon>
        <taxon>Tracheophyta</taxon>
        <taxon>Spermatophyta</taxon>
        <taxon>Magnoliopsida</taxon>
        <taxon>eudicotyledons</taxon>
        <taxon>Gunneridae</taxon>
        <taxon>Pentapetalae</taxon>
        <taxon>asterids</taxon>
        <taxon>lamiids</taxon>
        <taxon>Lamiales</taxon>
        <taxon>Lamiaceae</taxon>
        <taxon>Scutellarioideae</taxon>
        <taxon>Scutellaria</taxon>
    </lineage>
</organism>
<keyword evidence="5" id="KW-0934">Plastid</keyword>
<evidence type="ECO:0000256" key="7">
    <source>
        <dbReference type="ARBA" id="ARBA00022842"/>
    </source>
</evidence>
<dbReference type="InterPro" id="IPR005630">
    <property type="entry name" value="Terpene_synthase_metal-bd"/>
</dbReference>
<dbReference type="InterPro" id="IPR008949">
    <property type="entry name" value="Isoprenoid_synthase_dom_sf"/>
</dbReference>
<dbReference type="GO" id="GO:0009507">
    <property type="term" value="C:chloroplast"/>
    <property type="evidence" value="ECO:0007669"/>
    <property type="project" value="TreeGrafter"/>
</dbReference>
<proteinExistence type="evidence at transcript level"/>
<dbReference type="Gene3D" id="1.10.600.10">
    <property type="entry name" value="Farnesyl Diphosphate Synthase"/>
    <property type="match status" value="1"/>
</dbReference>
<dbReference type="InterPro" id="IPR008930">
    <property type="entry name" value="Terpenoid_cyclase/PrenylTrfase"/>
</dbReference>
<dbReference type="EMBL" id="MK035072">
    <property type="protein sequence ID" value="QEY10197.1"/>
    <property type="molecule type" value="mRNA"/>
</dbReference>
<dbReference type="AlphaFoldDB" id="A0A6B7LH05"/>
<comment type="subcellular location">
    <subcellularLocation>
        <location evidence="2">Plastid</location>
    </subcellularLocation>
</comment>
<evidence type="ECO:0000256" key="4">
    <source>
        <dbReference type="ARBA" id="ARBA00022528"/>
    </source>
</evidence>
<evidence type="ECO:0000256" key="6">
    <source>
        <dbReference type="ARBA" id="ARBA00022723"/>
    </source>
</evidence>
<dbReference type="SFLD" id="SFLDS00005">
    <property type="entry name" value="Isoprenoid_Synthase_Type_I"/>
    <property type="match status" value="1"/>
</dbReference>
<feature type="domain" description="Terpene synthase metal-binding" evidence="9">
    <location>
        <begin position="411"/>
        <end position="647"/>
    </location>
</feature>
<comment type="cofactor">
    <cofactor evidence="1">
        <name>Mg(2+)</name>
        <dbReference type="ChEBI" id="CHEBI:18420"/>
    </cofactor>
</comment>
<dbReference type="FunFam" id="1.10.600.10:FF:000005">
    <property type="entry name" value="Ent-kaur-16-ene synthase, chloroplastic"/>
    <property type="match status" value="1"/>
</dbReference>
<keyword evidence="6" id="KW-0479">Metal-binding</keyword>
<dbReference type="InterPro" id="IPR034741">
    <property type="entry name" value="Terpene_cyclase-like_1_C"/>
</dbReference>
<dbReference type="PANTHER" id="PTHR31739:SF3">
    <property type="entry name" value="ENT-KAUR-16-ENE SYNTHASE, CHLOROPLASTIC"/>
    <property type="match status" value="1"/>
</dbReference>
<keyword evidence="8" id="KW-0456">Lyase</keyword>
<evidence type="ECO:0000259" key="9">
    <source>
        <dbReference type="Pfam" id="PF03936"/>
    </source>
</evidence>
<evidence type="ECO:0000313" key="10">
    <source>
        <dbReference type="EMBL" id="QEY10197.1"/>
    </source>
</evidence>
<protein>
    <submittedName>
        <fullName evidence="10">Diterpene synthase class I</fullName>
    </submittedName>
</protein>
<name>A0A6B7LH05_9LAMI</name>
<gene>
    <name evidence="10" type="primary">TPS14</name>
</gene>
<accession>A0A6B7LH05</accession>
<evidence type="ECO:0000256" key="1">
    <source>
        <dbReference type="ARBA" id="ARBA00001946"/>
    </source>
</evidence>
<dbReference type="SFLD" id="SFLDG01014">
    <property type="entry name" value="Terpene_Cyclase_Like_1_N-term"/>
    <property type="match status" value="1"/>
</dbReference>
<reference evidence="10" key="1">
    <citation type="submission" date="2018-10" db="EMBL/GenBank/DDBJ databases">
        <authorList>
            <person name="Cui G."/>
            <person name="Zhang H."/>
            <person name="Huang L."/>
        </authorList>
    </citation>
    <scope>NUCLEOTIDE SEQUENCE</scope>
    <source>
        <tissue evidence="10">Root</tissue>
    </source>
</reference>